<dbReference type="EMBL" id="CP025012">
    <property type="protein sequence ID" value="AUW42667.1"/>
    <property type="molecule type" value="Genomic_DNA"/>
</dbReference>
<accession>A0A2K9Z348</accession>
<dbReference type="RefSeq" id="WP_105006202.1">
    <property type="nucleotide sequence ID" value="NZ_CP025012.1"/>
</dbReference>
<evidence type="ECO:0000313" key="2">
    <source>
        <dbReference type="Proteomes" id="UP000238523"/>
    </source>
</evidence>
<name>A0A2K9Z348_RHILE</name>
<gene>
    <name evidence="1" type="ORF">CUJ84_Chr002309</name>
</gene>
<protein>
    <submittedName>
        <fullName evidence="1">Uncharacterized protein</fullName>
    </submittedName>
</protein>
<proteinExistence type="predicted"/>
<dbReference type="AlphaFoldDB" id="A0A2K9Z348"/>
<evidence type="ECO:0000313" key="1">
    <source>
        <dbReference type="EMBL" id="AUW42667.1"/>
    </source>
</evidence>
<organism evidence="1 2">
    <name type="scientific">Rhizobium leguminosarum</name>
    <dbReference type="NCBI Taxonomy" id="384"/>
    <lineage>
        <taxon>Bacteria</taxon>
        <taxon>Pseudomonadati</taxon>
        <taxon>Pseudomonadota</taxon>
        <taxon>Alphaproteobacteria</taxon>
        <taxon>Hyphomicrobiales</taxon>
        <taxon>Rhizobiaceae</taxon>
        <taxon>Rhizobium/Agrobacterium group</taxon>
        <taxon>Rhizobium</taxon>
    </lineage>
</organism>
<reference evidence="1 2" key="1">
    <citation type="submission" date="2017-11" db="EMBL/GenBank/DDBJ databases">
        <title>Complete genome of Rhizobium leguminosarum Norway, an ineffective micro-symbiont.</title>
        <authorList>
            <person name="Hoffrichter A."/>
            <person name="Liang J."/>
            <person name="Brachmann A."/>
            <person name="Marin M."/>
        </authorList>
    </citation>
    <scope>NUCLEOTIDE SEQUENCE [LARGE SCALE GENOMIC DNA]</scope>
    <source>
        <strain evidence="1 2">Norway</strain>
    </source>
</reference>
<dbReference type="Proteomes" id="UP000238523">
    <property type="component" value="Chromosome"/>
</dbReference>
<sequence>MATNGELTRKELAFSAAALRFPRAELAIRRLMNRNEDFCNLCADLADAERALASVPTAPPALCEERKLEWREMIETLVCEIGEVLRESEGWSPGSNS</sequence>